<organism evidence="1 2">
    <name type="scientific">Streblomastix strix</name>
    <dbReference type="NCBI Taxonomy" id="222440"/>
    <lineage>
        <taxon>Eukaryota</taxon>
        <taxon>Metamonada</taxon>
        <taxon>Preaxostyla</taxon>
        <taxon>Oxymonadida</taxon>
        <taxon>Streblomastigidae</taxon>
        <taxon>Streblomastix</taxon>
    </lineage>
</organism>
<comment type="caution">
    <text evidence="1">The sequence shown here is derived from an EMBL/GenBank/DDBJ whole genome shotgun (WGS) entry which is preliminary data.</text>
</comment>
<evidence type="ECO:0000313" key="2">
    <source>
        <dbReference type="Proteomes" id="UP000324800"/>
    </source>
</evidence>
<accession>A0A5J4WD61</accession>
<dbReference type="Proteomes" id="UP000324800">
    <property type="component" value="Unassembled WGS sequence"/>
</dbReference>
<sequence length="127" mass="14709">MFHLIKPPKPKPKLQKIFFKETWNTRDAQALAEINAPAAPDIFDRELRPNKVKPYTPQQGRIYWIDRDTASYLTAIKALNDLQKKKFDGKNTRFNGIFNKFSIYISVKEEDAVTTRAMSPKSFAAEM</sequence>
<gene>
    <name evidence="1" type="ORF">EZS28_011550</name>
</gene>
<name>A0A5J4WD61_9EUKA</name>
<proteinExistence type="predicted"/>
<evidence type="ECO:0000313" key="1">
    <source>
        <dbReference type="EMBL" id="KAA6392924.1"/>
    </source>
</evidence>
<dbReference type="EMBL" id="SNRW01002396">
    <property type="protein sequence ID" value="KAA6392924.1"/>
    <property type="molecule type" value="Genomic_DNA"/>
</dbReference>
<dbReference type="AlphaFoldDB" id="A0A5J4WD61"/>
<protein>
    <submittedName>
        <fullName evidence="1">Uncharacterized protein</fullName>
    </submittedName>
</protein>
<reference evidence="1 2" key="1">
    <citation type="submission" date="2019-03" db="EMBL/GenBank/DDBJ databases">
        <title>Single cell metagenomics reveals metabolic interactions within the superorganism composed of flagellate Streblomastix strix and complex community of Bacteroidetes bacteria on its surface.</title>
        <authorList>
            <person name="Treitli S.C."/>
            <person name="Kolisko M."/>
            <person name="Husnik F."/>
            <person name="Keeling P."/>
            <person name="Hampl V."/>
        </authorList>
    </citation>
    <scope>NUCLEOTIDE SEQUENCE [LARGE SCALE GENOMIC DNA]</scope>
    <source>
        <strain evidence="1">ST1C</strain>
    </source>
</reference>